<dbReference type="AlphaFoldDB" id="W1PLJ9"/>
<protein>
    <submittedName>
        <fullName evidence="2">Uncharacterized protein</fullName>
    </submittedName>
</protein>
<dbReference type="HOGENOM" id="CLU_2295520_0_0_1"/>
<accession>W1PLJ9</accession>
<dbReference type="Gramene" id="ERN10887">
    <property type="protein sequence ID" value="ERN10887"/>
    <property type="gene ID" value="AMTR_s00167p00047730"/>
</dbReference>
<feature type="region of interest" description="Disordered" evidence="1">
    <location>
        <begin position="16"/>
        <end position="41"/>
    </location>
</feature>
<sequence>MNGLSVRYESMRKREVLEREGGSCADETTRERRTASEEGSSKRLLIGRREWVEKMMESCLQVMVTVEGETKVVGGERRGAEMVGAKMEAGEQLRREERGWW</sequence>
<gene>
    <name evidence="2" type="ORF">AMTR_s00167p00047730</name>
</gene>
<reference evidence="3" key="1">
    <citation type="journal article" date="2013" name="Science">
        <title>The Amborella genome and the evolution of flowering plants.</title>
        <authorList>
            <consortium name="Amborella Genome Project"/>
        </authorList>
    </citation>
    <scope>NUCLEOTIDE SEQUENCE [LARGE SCALE GENOMIC DNA]</scope>
</reference>
<evidence type="ECO:0000256" key="1">
    <source>
        <dbReference type="SAM" id="MobiDB-lite"/>
    </source>
</evidence>
<name>W1PLJ9_AMBTC</name>
<keyword evidence="3" id="KW-1185">Reference proteome</keyword>
<organism evidence="2 3">
    <name type="scientific">Amborella trichopoda</name>
    <dbReference type="NCBI Taxonomy" id="13333"/>
    <lineage>
        <taxon>Eukaryota</taxon>
        <taxon>Viridiplantae</taxon>
        <taxon>Streptophyta</taxon>
        <taxon>Embryophyta</taxon>
        <taxon>Tracheophyta</taxon>
        <taxon>Spermatophyta</taxon>
        <taxon>Magnoliopsida</taxon>
        <taxon>Amborellales</taxon>
        <taxon>Amborellaceae</taxon>
        <taxon>Amborella</taxon>
    </lineage>
</organism>
<evidence type="ECO:0000313" key="3">
    <source>
        <dbReference type="Proteomes" id="UP000017836"/>
    </source>
</evidence>
<evidence type="ECO:0000313" key="2">
    <source>
        <dbReference type="EMBL" id="ERN10887.1"/>
    </source>
</evidence>
<proteinExistence type="predicted"/>
<dbReference type="Proteomes" id="UP000017836">
    <property type="component" value="Unassembled WGS sequence"/>
</dbReference>
<dbReference type="EMBL" id="KI392771">
    <property type="protein sequence ID" value="ERN10887.1"/>
    <property type="molecule type" value="Genomic_DNA"/>
</dbReference>